<evidence type="ECO:0000256" key="3">
    <source>
        <dbReference type="ARBA" id="ARBA00023602"/>
    </source>
</evidence>
<evidence type="ECO:0000256" key="2">
    <source>
        <dbReference type="ARBA" id="ARBA00022803"/>
    </source>
</evidence>
<comment type="caution">
    <text evidence="5">The sequence shown here is derived from an EMBL/GenBank/DDBJ whole genome shotgun (WGS) entry which is preliminary data.</text>
</comment>
<dbReference type="EMBL" id="QDEB01065248">
    <property type="protein sequence ID" value="RZC36104.1"/>
    <property type="molecule type" value="Genomic_DNA"/>
</dbReference>
<dbReference type="GO" id="GO:0051879">
    <property type="term" value="F:Hsp90 protein binding"/>
    <property type="evidence" value="ECO:0007669"/>
    <property type="project" value="InterPro"/>
</dbReference>
<dbReference type="InterPro" id="IPR019734">
    <property type="entry name" value="TPR_rpt"/>
</dbReference>
<dbReference type="AlphaFoldDB" id="A0A482VTI3"/>
<protein>
    <submittedName>
        <fullName evidence="5">TPR 11 domain containing protein</fullName>
    </submittedName>
</protein>
<dbReference type="GO" id="GO:0005829">
    <property type="term" value="C:cytosol"/>
    <property type="evidence" value="ECO:0007669"/>
    <property type="project" value="TreeGrafter"/>
</dbReference>
<keyword evidence="1" id="KW-0677">Repeat</keyword>
<sequence>MNNSTPKNPMSEVERLELASKLDQELDEFINTLPKRQQEAPIPFDRWEEEIANHPFFMKEAPEPGDQLHPLYEGLQKLKYDPDENEPEELATAYKDDGNFNFKHKKYRMAIISYTEGINIKCGNVDIDASLSSLIDAEAALKLKPDYDKVLVRAANCCFKVENYEKAVEFCDRILERNKDDKETLALRKNSINQAKIKERDRRRRAVAANKLKKEEETIVEEIIKRGIKIEGGRENLTLSKLEPQFPELFNSRVSIGGNGGLVWPVILFYPEYKIMDYIQQFDEQNTFMEQLLHVFSDYPEWDEEKKYKAEKLNVYFENGQRENVKVDVNQTLLEILKLDSYIVREGTPKFIVLVANSKVEKLFLESS</sequence>
<evidence type="ECO:0000259" key="4">
    <source>
        <dbReference type="Pfam" id="PF18972"/>
    </source>
</evidence>
<dbReference type="SMART" id="SM00028">
    <property type="entry name" value="TPR"/>
    <property type="match status" value="2"/>
</dbReference>
<dbReference type="CDD" id="cd21380">
    <property type="entry name" value="CTWD_Cns1"/>
    <property type="match status" value="1"/>
</dbReference>
<dbReference type="STRING" id="1661398.A0A482VTI3"/>
<evidence type="ECO:0000313" key="5">
    <source>
        <dbReference type="EMBL" id="RZC36104.1"/>
    </source>
</evidence>
<evidence type="ECO:0000313" key="6">
    <source>
        <dbReference type="Proteomes" id="UP000292052"/>
    </source>
</evidence>
<gene>
    <name evidence="5" type="ORF">BDFB_011678</name>
</gene>
<reference evidence="5 6" key="1">
    <citation type="submission" date="2017-03" db="EMBL/GenBank/DDBJ databases">
        <title>Genome of the blue death feigning beetle - Asbolus verrucosus.</title>
        <authorList>
            <person name="Rider S.D."/>
        </authorList>
    </citation>
    <scope>NUCLEOTIDE SEQUENCE [LARGE SCALE GENOMIC DNA]</scope>
    <source>
        <strain evidence="5">Butters</strain>
        <tissue evidence="5">Head and leg muscle</tissue>
    </source>
</reference>
<dbReference type="PANTHER" id="PTHR46035">
    <property type="entry name" value="TETRATRICOPEPTIDE REPEAT PROTEIN 4"/>
    <property type="match status" value="1"/>
</dbReference>
<dbReference type="Pfam" id="PF18972">
    <property type="entry name" value="Wheel"/>
    <property type="match status" value="1"/>
</dbReference>
<dbReference type="GO" id="GO:0006457">
    <property type="term" value="P:protein folding"/>
    <property type="evidence" value="ECO:0007669"/>
    <property type="project" value="TreeGrafter"/>
</dbReference>
<dbReference type="Pfam" id="PF14559">
    <property type="entry name" value="TPR_19"/>
    <property type="match status" value="1"/>
</dbReference>
<proteinExistence type="inferred from homology"/>
<dbReference type="Proteomes" id="UP000292052">
    <property type="component" value="Unassembled WGS sequence"/>
</dbReference>
<organism evidence="5 6">
    <name type="scientific">Asbolus verrucosus</name>
    <name type="common">Desert ironclad beetle</name>
    <dbReference type="NCBI Taxonomy" id="1661398"/>
    <lineage>
        <taxon>Eukaryota</taxon>
        <taxon>Metazoa</taxon>
        <taxon>Ecdysozoa</taxon>
        <taxon>Arthropoda</taxon>
        <taxon>Hexapoda</taxon>
        <taxon>Insecta</taxon>
        <taxon>Pterygota</taxon>
        <taxon>Neoptera</taxon>
        <taxon>Endopterygota</taxon>
        <taxon>Coleoptera</taxon>
        <taxon>Polyphaga</taxon>
        <taxon>Cucujiformia</taxon>
        <taxon>Tenebrionidae</taxon>
        <taxon>Pimeliinae</taxon>
        <taxon>Asbolus</taxon>
    </lineage>
</organism>
<dbReference type="Gene3D" id="1.25.40.10">
    <property type="entry name" value="Tetratricopeptide repeat domain"/>
    <property type="match status" value="1"/>
</dbReference>
<dbReference type="SUPFAM" id="SSF48452">
    <property type="entry name" value="TPR-like"/>
    <property type="match status" value="1"/>
</dbReference>
<dbReference type="GO" id="GO:0030544">
    <property type="term" value="F:Hsp70 protein binding"/>
    <property type="evidence" value="ECO:0007669"/>
    <property type="project" value="TreeGrafter"/>
</dbReference>
<name>A0A482VTI3_ASBVE</name>
<dbReference type="PANTHER" id="PTHR46035:SF1">
    <property type="entry name" value="TETRATRICOPEPTIDE REPEAT PROTEIN 4"/>
    <property type="match status" value="1"/>
</dbReference>
<keyword evidence="6" id="KW-1185">Reference proteome</keyword>
<accession>A0A482VTI3</accession>
<dbReference type="InterPro" id="IPR011990">
    <property type="entry name" value="TPR-like_helical_dom_sf"/>
</dbReference>
<comment type="similarity">
    <text evidence="3">Belongs to the TTC4 family.</text>
</comment>
<dbReference type="InterPro" id="IPR044059">
    <property type="entry name" value="Csn1/TTC4_wheel"/>
</dbReference>
<dbReference type="GO" id="GO:0005634">
    <property type="term" value="C:nucleus"/>
    <property type="evidence" value="ECO:0007669"/>
    <property type="project" value="TreeGrafter"/>
</dbReference>
<evidence type="ECO:0000256" key="1">
    <source>
        <dbReference type="ARBA" id="ARBA00022737"/>
    </source>
</evidence>
<feature type="domain" description="Cns1/TTC4 wheel" evidence="4">
    <location>
        <begin position="261"/>
        <end position="359"/>
    </location>
</feature>
<dbReference type="OrthoDB" id="420195at2759"/>
<keyword evidence="2" id="KW-0802">TPR repeat</keyword>